<feature type="domain" description="Protein kinase" evidence="1">
    <location>
        <begin position="179"/>
        <end position="322"/>
    </location>
</feature>
<proteinExistence type="predicted"/>
<dbReference type="InterPro" id="IPR001245">
    <property type="entry name" value="Ser-Thr/Tyr_kinase_cat_dom"/>
</dbReference>
<dbReference type="CDD" id="cd21037">
    <property type="entry name" value="MLKL_NTD"/>
    <property type="match status" value="1"/>
</dbReference>
<dbReference type="SUPFAM" id="SSF56112">
    <property type="entry name" value="Protein kinase-like (PK-like)"/>
    <property type="match status" value="1"/>
</dbReference>
<dbReference type="PROSITE" id="PS00109">
    <property type="entry name" value="PROTEIN_KINASE_TYR"/>
    <property type="match status" value="1"/>
</dbReference>
<keyword evidence="3" id="KW-1185">Reference proteome</keyword>
<dbReference type="GO" id="GO:0004672">
    <property type="term" value="F:protein kinase activity"/>
    <property type="evidence" value="ECO:0007669"/>
    <property type="project" value="InterPro"/>
</dbReference>
<dbReference type="Gene3D" id="1.10.510.10">
    <property type="entry name" value="Transferase(Phosphotransferase) domain 1"/>
    <property type="match status" value="1"/>
</dbReference>
<dbReference type="PROSITE" id="PS50011">
    <property type="entry name" value="PROTEIN_KINASE_DOM"/>
    <property type="match status" value="1"/>
</dbReference>
<dbReference type="InterPro" id="IPR036537">
    <property type="entry name" value="Adaptor_Cbl_N_dom_sf"/>
</dbReference>
<dbReference type="OrthoDB" id="10410749at2759"/>
<dbReference type="Pfam" id="PF07714">
    <property type="entry name" value="PK_Tyr_Ser-Thr"/>
    <property type="match status" value="1"/>
</dbReference>
<dbReference type="GO" id="GO:0005524">
    <property type="term" value="F:ATP binding"/>
    <property type="evidence" value="ECO:0007669"/>
    <property type="project" value="InterPro"/>
</dbReference>
<dbReference type="Gene3D" id="1.20.930.20">
    <property type="entry name" value="Adaptor protein Cbl, N-terminal domain"/>
    <property type="match status" value="1"/>
</dbReference>
<dbReference type="STRING" id="44941.A0A397VGN2"/>
<dbReference type="InterPro" id="IPR059179">
    <property type="entry name" value="MLKL-like_MCAfunc"/>
</dbReference>
<name>A0A397VGN2_9GLOM</name>
<keyword evidence="2" id="KW-0418">Kinase</keyword>
<dbReference type="EMBL" id="QKWP01000433">
    <property type="protein sequence ID" value="RIB20159.1"/>
    <property type="molecule type" value="Genomic_DNA"/>
</dbReference>
<dbReference type="InterPro" id="IPR011009">
    <property type="entry name" value="Kinase-like_dom_sf"/>
</dbReference>
<dbReference type="InterPro" id="IPR053215">
    <property type="entry name" value="TKL_Ser/Thr_kinase"/>
</dbReference>
<dbReference type="AlphaFoldDB" id="A0A397VGN2"/>
<dbReference type="GO" id="GO:0007166">
    <property type="term" value="P:cell surface receptor signaling pathway"/>
    <property type="evidence" value="ECO:0007669"/>
    <property type="project" value="InterPro"/>
</dbReference>
<reference evidence="2 3" key="1">
    <citation type="submission" date="2018-06" db="EMBL/GenBank/DDBJ databases">
        <title>Comparative genomics reveals the genomic features of Rhizophagus irregularis, R. cerebriforme, R. diaphanum and Gigaspora rosea, and their symbiotic lifestyle signature.</title>
        <authorList>
            <person name="Morin E."/>
            <person name="San Clemente H."/>
            <person name="Chen E.C.H."/>
            <person name="De La Providencia I."/>
            <person name="Hainaut M."/>
            <person name="Kuo A."/>
            <person name="Kohler A."/>
            <person name="Murat C."/>
            <person name="Tang N."/>
            <person name="Roy S."/>
            <person name="Loubradou J."/>
            <person name="Henrissat B."/>
            <person name="Grigoriev I.V."/>
            <person name="Corradi N."/>
            <person name="Roux C."/>
            <person name="Martin F.M."/>
        </authorList>
    </citation>
    <scope>NUCLEOTIDE SEQUENCE [LARGE SCALE GENOMIC DNA]</scope>
    <source>
        <strain evidence="2 3">DAOM 194757</strain>
    </source>
</reference>
<evidence type="ECO:0000313" key="2">
    <source>
        <dbReference type="EMBL" id="RIB20159.1"/>
    </source>
</evidence>
<dbReference type="PANTHER" id="PTHR45756">
    <property type="entry name" value="PALMITOYLTRANSFERASE"/>
    <property type="match status" value="1"/>
</dbReference>
<dbReference type="InterPro" id="IPR008266">
    <property type="entry name" value="Tyr_kinase_AS"/>
</dbReference>
<keyword evidence="2" id="KW-0808">Transferase</keyword>
<protein>
    <submittedName>
        <fullName evidence="2">Kinase-like domain-containing protein</fullName>
    </submittedName>
</protein>
<gene>
    <name evidence="2" type="ORF">C2G38_1217547</name>
</gene>
<comment type="caution">
    <text evidence="2">The sequence shown here is derived from an EMBL/GenBank/DDBJ whole genome shotgun (WGS) entry which is preliminary data.</text>
</comment>
<evidence type="ECO:0000259" key="1">
    <source>
        <dbReference type="PROSITE" id="PS50011"/>
    </source>
</evidence>
<organism evidence="2 3">
    <name type="scientific">Gigaspora rosea</name>
    <dbReference type="NCBI Taxonomy" id="44941"/>
    <lineage>
        <taxon>Eukaryota</taxon>
        <taxon>Fungi</taxon>
        <taxon>Fungi incertae sedis</taxon>
        <taxon>Mucoromycota</taxon>
        <taxon>Glomeromycotina</taxon>
        <taxon>Glomeromycetes</taxon>
        <taxon>Diversisporales</taxon>
        <taxon>Gigasporaceae</taxon>
        <taxon>Gigaspora</taxon>
    </lineage>
</organism>
<dbReference type="PANTHER" id="PTHR45756:SF1">
    <property type="entry name" value="PROTEIN KINASE DOMAIN CONTAINING PROTEIN"/>
    <property type="match status" value="1"/>
</dbReference>
<dbReference type="Proteomes" id="UP000266673">
    <property type="component" value="Unassembled WGS sequence"/>
</dbReference>
<dbReference type="InterPro" id="IPR000719">
    <property type="entry name" value="Prot_kinase_dom"/>
</dbReference>
<sequence>MPNDSNANDASNVSNPNDAVVLFSNVLKVLVRDVHQIYVNAECNKELCSIMVDKIVDGESTMRKILGKNNSENYFQEYFLRFKRFENVLINIRDFTNKVSTLEGFKKFFNTKEVQNNRNELIKDFEISMEHLKFIMDVVNKLQNEKVDESLRDAEESLKALGNKHDLVAQSANIAKNSYNVLPKIGQNELSEPKIQDSRGSTHFPIFKKIYKYSEVACKPTKKSRYFNEELVILGKLGQLFGKLPNILQFYGLSYVDNYDVMVFEWAEYGTLKELYNKYHITWTRKIQIIRGICRGFVYLRTFKIFHHDVRCKNIFVSMIYG</sequence>
<evidence type="ECO:0000313" key="3">
    <source>
        <dbReference type="Proteomes" id="UP000266673"/>
    </source>
</evidence>
<accession>A0A397VGN2</accession>